<keyword evidence="4" id="KW-1185">Reference proteome</keyword>
<feature type="domain" description="GST C-terminal" evidence="2">
    <location>
        <begin position="11"/>
        <end position="135"/>
    </location>
</feature>
<accession>A0A7N2L295</accession>
<dbReference type="GO" id="GO:0004364">
    <property type="term" value="F:glutathione transferase activity"/>
    <property type="evidence" value="ECO:0007669"/>
    <property type="project" value="InterPro"/>
</dbReference>
<sequence length="177" mass="19985">MGNNPLYASQIDCARCLIEHWIDFPSLEIDTNILACNKPRIECAIYLPLAEEAAISSLKRVLDALDTHLASNTLLVGNSVILADIVTMCNLYMGFTQLMTNSFISKFPCGKLLLDHGESTKFQEVSGRGEKDKSVLPVTKKHLSQKNLLNQSLRMNPKRRNQQSRNQNLVRKRRLQS</sequence>
<dbReference type="InterPro" id="IPR044628">
    <property type="entry name" value="EF-1-gamma_plant"/>
</dbReference>
<name>A0A7N2L295_QUELO</name>
<evidence type="ECO:0000256" key="1">
    <source>
        <dbReference type="SAM" id="MobiDB-lite"/>
    </source>
</evidence>
<dbReference type="Gene3D" id="1.20.1050.10">
    <property type="match status" value="1"/>
</dbReference>
<dbReference type="PROSITE" id="PS50405">
    <property type="entry name" value="GST_CTER"/>
    <property type="match status" value="1"/>
</dbReference>
<dbReference type="InterPro" id="IPR036282">
    <property type="entry name" value="Glutathione-S-Trfase_C_sf"/>
</dbReference>
<dbReference type="PANTHER" id="PTHR44372:SF1">
    <property type="entry name" value="ELONGATION FACTOR 1-GAMMA 3"/>
    <property type="match status" value="1"/>
</dbReference>
<proteinExistence type="predicted"/>
<protein>
    <recommendedName>
        <fullName evidence="2">GST C-terminal domain-containing protein</fullName>
    </recommendedName>
</protein>
<dbReference type="EnsemblPlants" id="QL02p101406:mrna">
    <property type="protein sequence ID" value="QL02p101406:mrna"/>
    <property type="gene ID" value="QL02p101406"/>
</dbReference>
<organism evidence="3 4">
    <name type="scientific">Quercus lobata</name>
    <name type="common">Valley oak</name>
    <dbReference type="NCBI Taxonomy" id="97700"/>
    <lineage>
        <taxon>Eukaryota</taxon>
        <taxon>Viridiplantae</taxon>
        <taxon>Streptophyta</taxon>
        <taxon>Embryophyta</taxon>
        <taxon>Tracheophyta</taxon>
        <taxon>Spermatophyta</taxon>
        <taxon>Magnoliopsida</taxon>
        <taxon>eudicotyledons</taxon>
        <taxon>Gunneridae</taxon>
        <taxon>Pentapetalae</taxon>
        <taxon>rosids</taxon>
        <taxon>fabids</taxon>
        <taxon>Fagales</taxon>
        <taxon>Fagaceae</taxon>
        <taxon>Quercus</taxon>
    </lineage>
</organism>
<dbReference type="PANTHER" id="PTHR44372">
    <property type="entry name" value="ELONGATION FACTOR 1-GAMMA 1-RELATED"/>
    <property type="match status" value="1"/>
</dbReference>
<feature type="region of interest" description="Disordered" evidence="1">
    <location>
        <begin position="156"/>
        <end position="177"/>
    </location>
</feature>
<dbReference type="SUPFAM" id="SSF47616">
    <property type="entry name" value="GST C-terminal domain-like"/>
    <property type="match status" value="1"/>
</dbReference>
<dbReference type="InterPro" id="IPR010987">
    <property type="entry name" value="Glutathione-S-Trfase_C-like"/>
</dbReference>
<evidence type="ECO:0000313" key="4">
    <source>
        <dbReference type="Proteomes" id="UP000594261"/>
    </source>
</evidence>
<dbReference type="InterPro" id="IPR004046">
    <property type="entry name" value="GST_C"/>
</dbReference>
<dbReference type="Gramene" id="QL02p101406:mrna">
    <property type="protein sequence ID" value="QL02p101406:mrna"/>
    <property type="gene ID" value="QL02p101406"/>
</dbReference>
<evidence type="ECO:0000259" key="2">
    <source>
        <dbReference type="PROSITE" id="PS50405"/>
    </source>
</evidence>
<dbReference type="Proteomes" id="UP000594261">
    <property type="component" value="Chromosome 2"/>
</dbReference>
<evidence type="ECO:0000313" key="3">
    <source>
        <dbReference type="EnsemblPlants" id="QL02p101406:mrna"/>
    </source>
</evidence>
<reference evidence="3" key="2">
    <citation type="submission" date="2021-01" db="UniProtKB">
        <authorList>
            <consortium name="EnsemblPlants"/>
        </authorList>
    </citation>
    <scope>IDENTIFICATION</scope>
</reference>
<reference evidence="4" key="1">
    <citation type="journal article" date="2016" name="G3 (Bethesda)">
        <title>First Draft Assembly and Annotation of the Genome of a California Endemic Oak Quercus lobata Nee (Fagaceae).</title>
        <authorList>
            <person name="Sork V.L."/>
            <person name="Fitz-Gibbon S.T."/>
            <person name="Puiu D."/>
            <person name="Crepeau M."/>
            <person name="Gugger P.F."/>
            <person name="Sherman R."/>
            <person name="Stevens K."/>
            <person name="Langley C.H."/>
            <person name="Pellegrini M."/>
            <person name="Salzberg S.L."/>
        </authorList>
    </citation>
    <scope>NUCLEOTIDE SEQUENCE [LARGE SCALE GENOMIC DNA]</scope>
    <source>
        <strain evidence="4">cv. SW786</strain>
    </source>
</reference>
<dbReference type="Pfam" id="PF00043">
    <property type="entry name" value="GST_C"/>
    <property type="match status" value="1"/>
</dbReference>
<dbReference type="AlphaFoldDB" id="A0A7N2L295"/>
<dbReference type="InParanoid" id="A0A7N2L295"/>